<feature type="transmembrane region" description="Helical" evidence="6">
    <location>
        <begin position="427"/>
        <end position="447"/>
    </location>
</feature>
<dbReference type="Pfam" id="PF11700">
    <property type="entry name" value="ATG22"/>
    <property type="match status" value="2"/>
</dbReference>
<name>F2IE20_FLUTR</name>
<dbReference type="OrthoDB" id="9768783at2"/>
<evidence type="ECO:0000313" key="7">
    <source>
        <dbReference type="EMBL" id="AEA45584.1"/>
    </source>
</evidence>
<dbReference type="AlphaFoldDB" id="F2IE20"/>
<feature type="transmembrane region" description="Helical" evidence="6">
    <location>
        <begin position="117"/>
        <end position="136"/>
    </location>
</feature>
<feature type="transmembrane region" description="Helical" evidence="6">
    <location>
        <begin position="21"/>
        <end position="37"/>
    </location>
</feature>
<dbReference type="Proteomes" id="UP000007463">
    <property type="component" value="Chromosome"/>
</dbReference>
<evidence type="ECO:0000256" key="5">
    <source>
        <dbReference type="ARBA" id="ARBA00023136"/>
    </source>
</evidence>
<dbReference type="SUPFAM" id="SSF103473">
    <property type="entry name" value="MFS general substrate transporter"/>
    <property type="match status" value="1"/>
</dbReference>
<dbReference type="InterPro" id="IPR036259">
    <property type="entry name" value="MFS_trans_sf"/>
</dbReference>
<feature type="transmembrane region" description="Helical" evidence="6">
    <location>
        <begin position="142"/>
        <end position="165"/>
    </location>
</feature>
<keyword evidence="8" id="KW-1185">Reference proteome</keyword>
<keyword evidence="4 6" id="KW-1133">Transmembrane helix</keyword>
<reference evidence="8" key="2">
    <citation type="submission" date="2011-02" db="EMBL/GenBank/DDBJ databases">
        <title>The complete genome of Fluviicola taffensis DSM 16823.</title>
        <authorList>
            <consortium name="US DOE Joint Genome Institute (JGI-PGF)"/>
            <person name="Lucas S."/>
            <person name="Copeland A."/>
            <person name="Lapidus A."/>
            <person name="Bruce D."/>
            <person name="Goodwin L."/>
            <person name="Pitluck S."/>
            <person name="Kyrpides N."/>
            <person name="Mavromatis K."/>
            <person name="Ivanova N."/>
            <person name="Mikhailova N."/>
            <person name="Pagani I."/>
            <person name="Chertkov O."/>
            <person name="Detter J.C."/>
            <person name="Han C."/>
            <person name="Tapia R."/>
            <person name="Land M."/>
            <person name="Hauser L."/>
            <person name="Markowitz V."/>
            <person name="Cheng J.-F."/>
            <person name="Hugenholtz P."/>
            <person name="Woyke T."/>
            <person name="Wu D."/>
            <person name="Tindall B."/>
            <person name="Pomrenke H.G."/>
            <person name="Brambilla E."/>
            <person name="Klenk H.-P."/>
            <person name="Eisen J.A."/>
        </authorList>
    </citation>
    <scope>NUCLEOTIDE SEQUENCE [LARGE SCALE GENOMIC DNA]</scope>
    <source>
        <strain evidence="8">DSM 16823 / RW262 / RW262</strain>
    </source>
</reference>
<evidence type="ECO:0000256" key="3">
    <source>
        <dbReference type="ARBA" id="ARBA00022692"/>
    </source>
</evidence>
<dbReference type="Gene3D" id="1.20.1250.20">
    <property type="entry name" value="MFS general substrate transporter like domains"/>
    <property type="match status" value="1"/>
</dbReference>
<organism evidence="7 8">
    <name type="scientific">Fluviicola taffensis (strain DSM 16823 / NCIMB 13979 / RW262)</name>
    <dbReference type="NCBI Taxonomy" id="755732"/>
    <lineage>
        <taxon>Bacteria</taxon>
        <taxon>Pseudomonadati</taxon>
        <taxon>Bacteroidota</taxon>
        <taxon>Flavobacteriia</taxon>
        <taxon>Flavobacteriales</taxon>
        <taxon>Crocinitomicaceae</taxon>
        <taxon>Fluviicola</taxon>
    </lineage>
</organism>
<dbReference type="HOGENOM" id="CLU_017518_3_0_10"/>
<keyword evidence="3 6" id="KW-0812">Transmembrane</keyword>
<dbReference type="InterPro" id="IPR050495">
    <property type="entry name" value="ATG22/LtaA_families"/>
</dbReference>
<dbReference type="PANTHER" id="PTHR23519:SF1">
    <property type="entry name" value="AUTOPHAGY-RELATED PROTEIN 22"/>
    <property type="match status" value="1"/>
</dbReference>
<dbReference type="eggNOG" id="COG2270">
    <property type="taxonomic scope" value="Bacteria"/>
</dbReference>
<dbReference type="STRING" id="755732.Fluta_3615"/>
<dbReference type="KEGG" id="fte:Fluta_3615"/>
<gene>
    <name evidence="7" type="ordered locus">Fluta_3615</name>
</gene>
<evidence type="ECO:0000313" key="8">
    <source>
        <dbReference type="Proteomes" id="UP000007463"/>
    </source>
</evidence>
<proteinExistence type="predicted"/>
<dbReference type="EMBL" id="CP002542">
    <property type="protein sequence ID" value="AEA45584.1"/>
    <property type="molecule type" value="Genomic_DNA"/>
</dbReference>
<keyword evidence="2" id="KW-0813">Transport</keyword>
<comment type="subcellular location">
    <subcellularLocation>
        <location evidence="1">Endomembrane system</location>
        <topology evidence="1">Multi-pass membrane protein</topology>
    </subcellularLocation>
</comment>
<feature type="transmembrane region" description="Helical" evidence="6">
    <location>
        <begin position="84"/>
        <end position="105"/>
    </location>
</feature>
<feature type="transmembrane region" description="Helical" evidence="6">
    <location>
        <begin position="186"/>
        <end position="204"/>
    </location>
</feature>
<feature type="transmembrane region" description="Helical" evidence="6">
    <location>
        <begin position="270"/>
        <end position="290"/>
    </location>
</feature>
<evidence type="ECO:0000256" key="4">
    <source>
        <dbReference type="ARBA" id="ARBA00022989"/>
    </source>
</evidence>
<evidence type="ECO:0000256" key="2">
    <source>
        <dbReference type="ARBA" id="ARBA00022448"/>
    </source>
</evidence>
<feature type="transmembrane region" description="Helical" evidence="6">
    <location>
        <begin position="310"/>
        <end position="328"/>
    </location>
</feature>
<feature type="transmembrane region" description="Helical" evidence="6">
    <location>
        <begin position="210"/>
        <end position="230"/>
    </location>
</feature>
<protein>
    <submittedName>
        <fullName evidence="7">Major facilitator superfamily MFS_1</fullName>
    </submittedName>
</protein>
<evidence type="ECO:0000256" key="1">
    <source>
        <dbReference type="ARBA" id="ARBA00004127"/>
    </source>
</evidence>
<accession>F2IE20</accession>
<dbReference type="RefSeq" id="WP_013688351.1">
    <property type="nucleotide sequence ID" value="NC_015321.1"/>
</dbReference>
<keyword evidence="5 6" id="KW-0472">Membrane</keyword>
<dbReference type="InterPro" id="IPR024671">
    <property type="entry name" value="Atg22-like"/>
</dbReference>
<sequence>MTIQKGDKKVIRGWVMYDWANSVYNLVISSAIFPIFYDTVTTKQYLSEKAENAGKAWADLDPSQLAKGEEVMVDFFGMHIPNSALMSFVLSASFLLVSFSSPLLSGVADYRGNKKRFLQFFCYLGAISCMSLYFFTDLMRSGWMEIGMLSLFFASIGFWNSLVFYNSYLPEIAPKKDLDKISARGFTMGYLGSMILLIICLVLIKTQDFPVQYCFLLVGLWWVGFSQFTYRVLPNTSSPRVLEKGYIWKGFKELRTVFGEFRKTKRLKRYLTSFFFFNTGVQTVMLMATFFAKKEISWPVVDGKVDDSGLIIAILLIQLLGAAGAFVMSRLSGKIGNIKTLGISIVIWLGVCAAAFVIETPVQFYGLACAVGIVMGGVQALARSTYSKYLPETEDNASYFSFYDATEKIGIVTGTLFFGLMEIGFESIRYSVVSVAFFFIIGLLLLFRIPKEERSGLDAVYD</sequence>
<feature type="transmembrane region" description="Helical" evidence="6">
    <location>
        <begin position="364"/>
        <end position="382"/>
    </location>
</feature>
<feature type="transmembrane region" description="Helical" evidence="6">
    <location>
        <begin position="340"/>
        <end position="358"/>
    </location>
</feature>
<evidence type="ECO:0000256" key="6">
    <source>
        <dbReference type="SAM" id="Phobius"/>
    </source>
</evidence>
<dbReference type="GO" id="GO:0012505">
    <property type="term" value="C:endomembrane system"/>
    <property type="evidence" value="ECO:0007669"/>
    <property type="project" value="UniProtKB-SubCell"/>
</dbReference>
<reference evidence="7 8" key="1">
    <citation type="journal article" date="2011" name="Stand. Genomic Sci.">
        <title>Complete genome sequence of the gliding freshwater bacterium Fluviicola taffensis type strain (RW262).</title>
        <authorList>
            <person name="Woyke T."/>
            <person name="Chertkov O."/>
            <person name="Lapidus A."/>
            <person name="Nolan M."/>
            <person name="Lucas S."/>
            <person name="Del Rio T.G."/>
            <person name="Tice H."/>
            <person name="Cheng J.F."/>
            <person name="Tapia R."/>
            <person name="Han C."/>
            <person name="Goodwin L."/>
            <person name="Pitluck S."/>
            <person name="Liolios K."/>
            <person name="Pagani I."/>
            <person name="Ivanova N."/>
            <person name="Huntemann M."/>
            <person name="Mavromatis K."/>
            <person name="Mikhailova N."/>
            <person name="Pati A."/>
            <person name="Chen A."/>
            <person name="Palaniappan K."/>
            <person name="Land M."/>
            <person name="Hauser L."/>
            <person name="Brambilla E.M."/>
            <person name="Rohde M."/>
            <person name="Mwirichia R."/>
            <person name="Sikorski J."/>
            <person name="Tindall B.J."/>
            <person name="Goker M."/>
            <person name="Bristow J."/>
            <person name="Eisen J.A."/>
            <person name="Markowitz V."/>
            <person name="Hugenholtz P."/>
            <person name="Klenk H.P."/>
            <person name="Kyrpides N.C."/>
        </authorList>
    </citation>
    <scope>NUCLEOTIDE SEQUENCE [LARGE SCALE GENOMIC DNA]</scope>
    <source>
        <strain evidence="8">DSM 16823 / RW262 / RW262</strain>
    </source>
</reference>
<dbReference type="PANTHER" id="PTHR23519">
    <property type="entry name" value="AUTOPHAGY-RELATED PROTEIN 22"/>
    <property type="match status" value="1"/>
</dbReference>